<reference evidence="1 2" key="1">
    <citation type="submission" date="2010-10" db="EMBL/GenBank/DDBJ databases">
        <authorList>
            <consortium name="The Broad Institute Genome Sequencing Platform"/>
            <person name="Ward D."/>
            <person name="Earl A."/>
            <person name="Feldgarden M."/>
            <person name="Young S.K."/>
            <person name="Gargeya S."/>
            <person name="Zeng Q."/>
            <person name="Alvarado L."/>
            <person name="Berlin A."/>
            <person name="Bochicchio J."/>
            <person name="Chapman S.B."/>
            <person name="Chen Z."/>
            <person name="Freedman E."/>
            <person name="Gellesch M."/>
            <person name="Goldberg J."/>
            <person name="Griggs A."/>
            <person name="Gujja S."/>
            <person name="Heilman E."/>
            <person name="Heiman D."/>
            <person name="Howarth C."/>
            <person name="Mehta T."/>
            <person name="Neiman D."/>
            <person name="Pearson M."/>
            <person name="Roberts A."/>
            <person name="Saif S."/>
            <person name="Shea T."/>
            <person name="Shenoy N."/>
            <person name="Sisk P."/>
            <person name="Stolte C."/>
            <person name="Sykes S."/>
            <person name="White J."/>
            <person name="Yandava C."/>
            <person name="Allen-Vercoe E."/>
            <person name="Sibley C."/>
            <person name="Ambrose C.E."/>
            <person name="Strauss J."/>
            <person name="Daigneault M."/>
            <person name="Haas B."/>
            <person name="Nusbaum C."/>
            <person name="Birren B."/>
        </authorList>
    </citation>
    <scope>NUCLEOTIDE SEQUENCE [LARGE SCALE GENOMIC DNA]</scope>
    <source>
        <strain evidence="1 2">3_1_6</strain>
    </source>
</reference>
<dbReference type="RefSeq" id="WP_005024781.1">
    <property type="nucleotide sequence ID" value="NZ_KE150239.1"/>
</dbReference>
<dbReference type="Gene3D" id="1.10.260.40">
    <property type="entry name" value="lambda repressor-like DNA-binding domains"/>
    <property type="match status" value="1"/>
</dbReference>
<protein>
    <submittedName>
        <fullName evidence="1">Uncharacterized protein</fullName>
    </submittedName>
</protein>
<dbReference type="AlphaFoldDB" id="E5Y313"/>
<dbReference type="GO" id="GO:0003677">
    <property type="term" value="F:DNA binding"/>
    <property type="evidence" value="ECO:0007669"/>
    <property type="project" value="InterPro"/>
</dbReference>
<proteinExistence type="predicted"/>
<accession>E5Y313</accession>
<sequence length="156" mass="17810">MTDLGMMTGKAALRLAKEGSGLTRDEIAERLGVSHSVTKRYFNINDTYMPSLEMIPRLCLALGNDILMRWLEARLQGGESFSREEIEEEMVRAANAFEELRTLVNEDPPPSVRDMQHAVNRLILELGCIQEILSGHSLHRSRGALPLCPWWKFWKK</sequence>
<comment type="caution">
    <text evidence="1">The sequence shown here is derived from an EMBL/GenBank/DDBJ whole genome shotgun (WGS) entry which is preliminary data.</text>
</comment>
<dbReference type="SUPFAM" id="SSF47413">
    <property type="entry name" value="lambda repressor-like DNA-binding domains"/>
    <property type="match status" value="1"/>
</dbReference>
<evidence type="ECO:0000313" key="2">
    <source>
        <dbReference type="Proteomes" id="UP000006034"/>
    </source>
</evidence>
<reference evidence="1 2" key="2">
    <citation type="submission" date="2013-04" db="EMBL/GenBank/DDBJ databases">
        <title>The Genome Sequence of Bilophila wadsworthia 3_1_6.</title>
        <authorList>
            <consortium name="The Broad Institute Genomics Platform"/>
            <person name="Earl A."/>
            <person name="Ward D."/>
            <person name="Feldgarden M."/>
            <person name="Gevers D."/>
            <person name="Sibley C."/>
            <person name="Strauss J."/>
            <person name="Allen-Vercoe E."/>
            <person name="Walker B."/>
            <person name="Young S."/>
            <person name="Zeng Q."/>
            <person name="Gargeya S."/>
            <person name="Fitzgerald M."/>
            <person name="Haas B."/>
            <person name="Abouelleil A."/>
            <person name="Allen A.W."/>
            <person name="Alvarado L."/>
            <person name="Arachchi H.M."/>
            <person name="Berlin A.M."/>
            <person name="Chapman S.B."/>
            <person name="Gainer-Dewar J."/>
            <person name="Goldberg J."/>
            <person name="Griggs A."/>
            <person name="Gujja S."/>
            <person name="Hansen M."/>
            <person name="Howarth C."/>
            <person name="Imamovic A."/>
            <person name="Ireland A."/>
            <person name="Larimer J."/>
            <person name="McCowan C."/>
            <person name="Murphy C."/>
            <person name="Pearson M."/>
            <person name="Poon T.W."/>
            <person name="Priest M."/>
            <person name="Roberts A."/>
            <person name="Saif S."/>
            <person name="Shea T."/>
            <person name="Sisk P."/>
            <person name="Sykes S."/>
            <person name="Wortman J."/>
            <person name="Nusbaum C."/>
            <person name="Birren B."/>
        </authorList>
    </citation>
    <scope>NUCLEOTIDE SEQUENCE [LARGE SCALE GENOMIC DNA]</scope>
    <source>
        <strain evidence="1 2">3_1_6</strain>
    </source>
</reference>
<dbReference type="Proteomes" id="UP000006034">
    <property type="component" value="Unassembled WGS sequence"/>
</dbReference>
<organism evidence="1 2">
    <name type="scientific">Bilophila wadsworthia (strain 3_1_6)</name>
    <dbReference type="NCBI Taxonomy" id="563192"/>
    <lineage>
        <taxon>Bacteria</taxon>
        <taxon>Pseudomonadati</taxon>
        <taxon>Thermodesulfobacteriota</taxon>
        <taxon>Desulfovibrionia</taxon>
        <taxon>Desulfovibrionales</taxon>
        <taxon>Desulfovibrionaceae</taxon>
        <taxon>Bilophila</taxon>
    </lineage>
</organism>
<dbReference type="GeneID" id="78087237"/>
<dbReference type="Pfam" id="PF13560">
    <property type="entry name" value="HTH_31"/>
    <property type="match status" value="1"/>
</dbReference>
<dbReference type="CDD" id="cd00093">
    <property type="entry name" value="HTH_XRE"/>
    <property type="match status" value="1"/>
</dbReference>
<name>E5Y313_BILW3</name>
<dbReference type="EMBL" id="ADCP02000002">
    <property type="protein sequence ID" value="EFV45607.1"/>
    <property type="molecule type" value="Genomic_DNA"/>
</dbReference>
<evidence type="ECO:0000313" key="1">
    <source>
        <dbReference type="EMBL" id="EFV45607.1"/>
    </source>
</evidence>
<dbReference type="OrthoDB" id="5464832at2"/>
<gene>
    <name evidence="1" type="ORF">HMPREF0179_00574</name>
</gene>
<dbReference type="HOGENOM" id="CLU_1515579_0_0_7"/>
<dbReference type="InterPro" id="IPR010982">
    <property type="entry name" value="Lambda_DNA-bd_dom_sf"/>
</dbReference>
<dbReference type="InterPro" id="IPR001387">
    <property type="entry name" value="Cro/C1-type_HTH"/>
</dbReference>
<keyword evidence="2" id="KW-1185">Reference proteome</keyword>